<protein>
    <recommendedName>
        <fullName evidence="6">ABC transmembrane type-1 domain-containing protein</fullName>
    </recommendedName>
</protein>
<evidence type="ECO:0000313" key="8">
    <source>
        <dbReference type="Proteomes" id="UP000033607"/>
    </source>
</evidence>
<keyword evidence="2 5" id="KW-0812">Transmembrane</keyword>
<dbReference type="Gene3D" id="1.20.1560.10">
    <property type="entry name" value="ABC transporter type 1, transmembrane domain"/>
    <property type="match status" value="1"/>
</dbReference>
<keyword evidence="3 5" id="KW-1133">Transmembrane helix</keyword>
<evidence type="ECO:0000256" key="3">
    <source>
        <dbReference type="ARBA" id="ARBA00022989"/>
    </source>
</evidence>
<evidence type="ECO:0000256" key="2">
    <source>
        <dbReference type="ARBA" id="ARBA00022692"/>
    </source>
</evidence>
<sequence length="95" mass="10866">MAYSRLQKLASYIRPHWKQSLLGIFTLLLVNGLGVYIPLLIRNGINDLENAIDLRKIIGLVFLIFGLASLMWVIRMVSRILIFGVGYSPVNSQWY</sequence>
<dbReference type="Proteomes" id="UP000033607">
    <property type="component" value="Unassembled WGS sequence"/>
</dbReference>
<name>A0A0J9EWD4_9CYAN</name>
<dbReference type="EMBL" id="LATL02000220">
    <property type="protein sequence ID" value="KMW70277.1"/>
    <property type="molecule type" value="Genomic_DNA"/>
</dbReference>
<dbReference type="InterPro" id="IPR036640">
    <property type="entry name" value="ABC1_TM_sf"/>
</dbReference>
<evidence type="ECO:0000256" key="1">
    <source>
        <dbReference type="ARBA" id="ARBA00004651"/>
    </source>
</evidence>
<reference evidence="7 8" key="1">
    <citation type="submission" date="2015-06" db="EMBL/GenBank/DDBJ databases">
        <title>Draft genome assembly of filamentous brackish cyanobacterium Limnoraphis robusta strain CS-951.</title>
        <authorList>
            <person name="Willis A."/>
            <person name="Parks M."/>
            <person name="Burford M.A."/>
        </authorList>
    </citation>
    <scope>NUCLEOTIDE SEQUENCE [LARGE SCALE GENOMIC DNA]</scope>
    <source>
        <strain evidence="7 8">CS-951</strain>
    </source>
</reference>
<evidence type="ECO:0000259" key="6">
    <source>
        <dbReference type="PROSITE" id="PS50929"/>
    </source>
</evidence>
<keyword evidence="4 5" id="KW-0472">Membrane</keyword>
<dbReference type="SUPFAM" id="SSF90123">
    <property type="entry name" value="ABC transporter transmembrane region"/>
    <property type="match status" value="1"/>
</dbReference>
<evidence type="ECO:0000256" key="5">
    <source>
        <dbReference type="SAM" id="Phobius"/>
    </source>
</evidence>
<evidence type="ECO:0000313" key="7">
    <source>
        <dbReference type="EMBL" id="KMW70277.1"/>
    </source>
</evidence>
<comment type="subcellular location">
    <subcellularLocation>
        <location evidence="1">Cell membrane</location>
        <topology evidence="1">Multi-pass membrane protein</topology>
    </subcellularLocation>
</comment>
<dbReference type="InterPro" id="IPR011527">
    <property type="entry name" value="ABC1_TM_dom"/>
</dbReference>
<dbReference type="GO" id="GO:0140359">
    <property type="term" value="F:ABC-type transporter activity"/>
    <property type="evidence" value="ECO:0007669"/>
    <property type="project" value="InterPro"/>
</dbReference>
<dbReference type="GO" id="GO:0005524">
    <property type="term" value="F:ATP binding"/>
    <property type="evidence" value="ECO:0007669"/>
    <property type="project" value="InterPro"/>
</dbReference>
<feature type="transmembrane region" description="Helical" evidence="5">
    <location>
        <begin position="21"/>
        <end position="41"/>
    </location>
</feature>
<dbReference type="PROSITE" id="PS50929">
    <property type="entry name" value="ABC_TM1F"/>
    <property type="match status" value="1"/>
</dbReference>
<organism evidence="7 8">
    <name type="scientific">Limnoraphis robusta CS-951</name>
    <dbReference type="NCBI Taxonomy" id="1637645"/>
    <lineage>
        <taxon>Bacteria</taxon>
        <taxon>Bacillati</taxon>
        <taxon>Cyanobacteriota</taxon>
        <taxon>Cyanophyceae</taxon>
        <taxon>Oscillatoriophycideae</taxon>
        <taxon>Oscillatoriales</taxon>
        <taxon>Sirenicapillariaceae</taxon>
        <taxon>Limnoraphis</taxon>
    </lineage>
</organism>
<dbReference type="GO" id="GO:0005886">
    <property type="term" value="C:plasma membrane"/>
    <property type="evidence" value="ECO:0007669"/>
    <property type="project" value="UniProtKB-SubCell"/>
</dbReference>
<comment type="caution">
    <text evidence="7">The sequence shown here is derived from an EMBL/GenBank/DDBJ whole genome shotgun (WGS) entry which is preliminary data.</text>
</comment>
<dbReference type="AlphaFoldDB" id="A0A0J9EWD4"/>
<proteinExistence type="predicted"/>
<evidence type="ECO:0000256" key="4">
    <source>
        <dbReference type="ARBA" id="ARBA00023136"/>
    </source>
</evidence>
<accession>A0A0J9EWD4</accession>
<gene>
    <name evidence="7" type="ORF">WN50_36560</name>
</gene>
<dbReference type="PATRIC" id="fig|1637645.4.peg.4329"/>
<feature type="domain" description="ABC transmembrane type-1" evidence="6">
    <location>
        <begin position="21"/>
        <end position="87"/>
    </location>
</feature>
<feature type="transmembrane region" description="Helical" evidence="5">
    <location>
        <begin position="57"/>
        <end position="74"/>
    </location>
</feature>